<dbReference type="InterPro" id="IPR032466">
    <property type="entry name" value="Metal_Hydrolase"/>
</dbReference>
<evidence type="ECO:0000259" key="1">
    <source>
        <dbReference type="Pfam" id="PF01979"/>
    </source>
</evidence>
<accession>A0ABW7Z0Z0</accession>
<dbReference type="Proteomes" id="UP001612741">
    <property type="component" value="Unassembled WGS sequence"/>
</dbReference>
<comment type="caution">
    <text evidence="2">The sequence shown here is derived from an EMBL/GenBank/DDBJ whole genome shotgun (WGS) entry which is preliminary data.</text>
</comment>
<organism evidence="2 3">
    <name type="scientific">Nonomuraea typhae</name>
    <dbReference type="NCBI Taxonomy" id="2603600"/>
    <lineage>
        <taxon>Bacteria</taxon>
        <taxon>Bacillati</taxon>
        <taxon>Actinomycetota</taxon>
        <taxon>Actinomycetes</taxon>
        <taxon>Streptosporangiales</taxon>
        <taxon>Streptosporangiaceae</taxon>
        <taxon>Nonomuraea</taxon>
    </lineage>
</organism>
<dbReference type="EMBL" id="JBITGY010000008">
    <property type="protein sequence ID" value="MFI6501763.1"/>
    <property type="molecule type" value="Genomic_DNA"/>
</dbReference>
<evidence type="ECO:0000313" key="3">
    <source>
        <dbReference type="Proteomes" id="UP001612741"/>
    </source>
</evidence>
<protein>
    <submittedName>
        <fullName evidence="2">Dihydroorotase family protein</fullName>
    </submittedName>
</protein>
<dbReference type="InterPro" id="IPR050138">
    <property type="entry name" value="DHOase/Allantoinase_Hydrolase"/>
</dbReference>
<dbReference type="RefSeq" id="WP_397086548.1">
    <property type="nucleotide sequence ID" value="NZ_JBITGY010000008.1"/>
</dbReference>
<dbReference type="Gene3D" id="3.20.20.140">
    <property type="entry name" value="Metal-dependent hydrolases"/>
    <property type="match status" value="1"/>
</dbReference>
<reference evidence="2 3" key="1">
    <citation type="submission" date="2024-10" db="EMBL/GenBank/DDBJ databases">
        <title>The Natural Products Discovery Center: Release of the First 8490 Sequenced Strains for Exploring Actinobacteria Biosynthetic Diversity.</title>
        <authorList>
            <person name="Kalkreuter E."/>
            <person name="Kautsar S.A."/>
            <person name="Yang D."/>
            <person name="Bader C.D."/>
            <person name="Teijaro C.N."/>
            <person name="Fluegel L."/>
            <person name="Davis C.M."/>
            <person name="Simpson J.R."/>
            <person name="Lauterbach L."/>
            <person name="Steele A.D."/>
            <person name="Gui C."/>
            <person name="Meng S."/>
            <person name="Li G."/>
            <person name="Viehrig K."/>
            <person name="Ye F."/>
            <person name="Su P."/>
            <person name="Kiefer A.F."/>
            <person name="Nichols A."/>
            <person name="Cepeda A.J."/>
            <person name="Yan W."/>
            <person name="Fan B."/>
            <person name="Jiang Y."/>
            <person name="Adhikari A."/>
            <person name="Zheng C.-J."/>
            <person name="Schuster L."/>
            <person name="Cowan T.M."/>
            <person name="Smanski M.J."/>
            <person name="Chevrette M.G."/>
            <person name="De Carvalho L.P.S."/>
            <person name="Shen B."/>
        </authorList>
    </citation>
    <scope>NUCLEOTIDE SEQUENCE [LARGE SCALE GENOMIC DNA]</scope>
    <source>
        <strain evidence="2 3">NPDC050545</strain>
    </source>
</reference>
<dbReference type="InterPro" id="IPR011059">
    <property type="entry name" value="Metal-dep_hydrolase_composite"/>
</dbReference>
<dbReference type="PANTHER" id="PTHR43668">
    <property type="entry name" value="ALLANTOINASE"/>
    <property type="match status" value="1"/>
</dbReference>
<sequence length="460" mass="49297">MTLDLLIAGGMVVTPDGRRRLNIGVADGRIAVIGPDRPAARREVDASGLLVLPGGVDTHVHLMDPGSTEREDFPTGTAAAAAAGVTTIVEHSHGQPVRTAEDLRDKRSYLTGRANVDYGLAAHAWPGATGQVAALWQAGVTFFKVFTCTTHGVPGHDAAALRAHLRATAQMDAVSLVHCEDESLTADAERLLRQSGRTDPGLLPDWRDRDAEIVAAAVTALLVRRTGARAVVAHVSHPEVADYLARERAAGARLGAEGCPQYFLLREDEVHEHGALRKFTPPARARTDADEAQMWRLLRSGTLTHMSSDHAPSTLAQKAAGDIWNVHFGLPGLDSTLPILLDAAARGHLSHEDVARVYAETPARTYGLWPRKGRIGVGADADLVLVDPYGGRTLSNEGVLSKAGWTPYDGRAVTGLVVQTYLRGTPIAEEGKPLDARTGRFVGHDRYVPGHDDRRVARDT</sequence>
<dbReference type="SUPFAM" id="SSF51556">
    <property type="entry name" value="Metallo-dependent hydrolases"/>
    <property type="match status" value="1"/>
</dbReference>
<dbReference type="InterPro" id="IPR006680">
    <property type="entry name" value="Amidohydro-rel"/>
</dbReference>
<proteinExistence type="predicted"/>
<dbReference type="Gene3D" id="2.30.40.10">
    <property type="entry name" value="Urease, subunit C, domain 1"/>
    <property type="match status" value="1"/>
</dbReference>
<dbReference type="PANTHER" id="PTHR43668:SF2">
    <property type="entry name" value="ALLANTOINASE"/>
    <property type="match status" value="1"/>
</dbReference>
<dbReference type="SUPFAM" id="SSF51338">
    <property type="entry name" value="Composite domain of metallo-dependent hydrolases"/>
    <property type="match status" value="1"/>
</dbReference>
<name>A0ABW7Z0Z0_9ACTN</name>
<feature type="domain" description="Amidohydrolase-related" evidence="1">
    <location>
        <begin position="50"/>
        <end position="405"/>
    </location>
</feature>
<dbReference type="Pfam" id="PF01979">
    <property type="entry name" value="Amidohydro_1"/>
    <property type="match status" value="1"/>
</dbReference>
<keyword evidence="3" id="KW-1185">Reference proteome</keyword>
<gene>
    <name evidence="2" type="ORF">ACIBG2_30590</name>
</gene>
<evidence type="ECO:0000313" key="2">
    <source>
        <dbReference type="EMBL" id="MFI6501763.1"/>
    </source>
</evidence>